<comment type="caution">
    <text evidence="1">The sequence shown here is derived from an EMBL/GenBank/DDBJ whole genome shotgun (WGS) entry which is preliminary data.</text>
</comment>
<name>R9BA54_9GAMM</name>
<reference evidence="1 2" key="1">
    <citation type="submission" date="2013-03" db="EMBL/GenBank/DDBJ databases">
        <title>The Genome Sequence of Acinetobacter tandoii CIP 107469.</title>
        <authorList>
            <consortium name="The Broad Institute Genome Sequencing Platform"/>
            <consortium name="The Broad Institute Genome Sequencing Center for Infectious Disease"/>
            <person name="Cerqueira G."/>
            <person name="Feldgarden M."/>
            <person name="Courvalin P."/>
            <person name="Perichon B."/>
            <person name="Grillot-Courvalin C."/>
            <person name="Clermont D."/>
            <person name="Rocha E."/>
            <person name="Yoon E.-J."/>
            <person name="Nemec A."/>
            <person name="Walker B."/>
            <person name="Young S.K."/>
            <person name="Zeng Q."/>
            <person name="Gargeya S."/>
            <person name="Fitzgerald M."/>
            <person name="Haas B."/>
            <person name="Abouelleil A."/>
            <person name="Alvarado L."/>
            <person name="Arachchi H.M."/>
            <person name="Berlin A.M."/>
            <person name="Chapman S.B."/>
            <person name="Dewar J."/>
            <person name="Goldberg J."/>
            <person name="Griggs A."/>
            <person name="Gujja S."/>
            <person name="Hansen M."/>
            <person name="Howarth C."/>
            <person name="Imamovic A."/>
            <person name="Larimer J."/>
            <person name="McCowan C."/>
            <person name="Murphy C."/>
            <person name="Neiman D."/>
            <person name="Pearson M."/>
            <person name="Priest M."/>
            <person name="Roberts A."/>
            <person name="Saif S."/>
            <person name="Shea T."/>
            <person name="Sisk P."/>
            <person name="Sykes S."/>
            <person name="Wortman J."/>
            <person name="Nusbaum C."/>
            <person name="Birren B."/>
        </authorList>
    </citation>
    <scope>NUCLEOTIDE SEQUENCE [LARGE SCALE GENOMIC DNA]</scope>
    <source>
        <strain evidence="1 2">CIP 107469</strain>
    </source>
</reference>
<organism evidence="1 2">
    <name type="scientific">Acinetobacter tandoii DSM 14970 = CIP 107469</name>
    <dbReference type="NCBI Taxonomy" id="1120927"/>
    <lineage>
        <taxon>Bacteria</taxon>
        <taxon>Pseudomonadati</taxon>
        <taxon>Pseudomonadota</taxon>
        <taxon>Gammaproteobacteria</taxon>
        <taxon>Moraxellales</taxon>
        <taxon>Moraxellaceae</taxon>
        <taxon>Acinetobacter</taxon>
    </lineage>
</organism>
<accession>R9BA54</accession>
<proteinExistence type="predicted"/>
<sequence length="65" mass="7602">MKINTLLPVSSIMSYLSLKKVMWACKREGLRIYNTVNMWTHLNLNIHKTIFQSVLLKSFHPLIEG</sequence>
<gene>
    <name evidence="1" type="ORF">I593_00234</name>
</gene>
<dbReference type="Proteomes" id="UP000016201">
    <property type="component" value="Unassembled WGS sequence"/>
</dbReference>
<dbReference type="AlphaFoldDB" id="R9BA54"/>
<dbReference type="EMBL" id="AQFM01000008">
    <property type="protein sequence ID" value="EOR11130.1"/>
    <property type="molecule type" value="Genomic_DNA"/>
</dbReference>
<protein>
    <submittedName>
        <fullName evidence="1">Uncharacterized protein</fullName>
    </submittedName>
</protein>
<evidence type="ECO:0000313" key="1">
    <source>
        <dbReference type="EMBL" id="EOR11130.1"/>
    </source>
</evidence>
<evidence type="ECO:0000313" key="2">
    <source>
        <dbReference type="Proteomes" id="UP000016201"/>
    </source>
</evidence>
<keyword evidence="2" id="KW-1185">Reference proteome</keyword>